<dbReference type="EMBL" id="JAATIQ010000869">
    <property type="protein sequence ID" value="KAF4347036.1"/>
    <property type="molecule type" value="Genomic_DNA"/>
</dbReference>
<reference evidence="3 4" key="1">
    <citation type="journal article" date="2020" name="bioRxiv">
        <title>Sequence and annotation of 42 cannabis genomes reveals extensive copy number variation in cannabinoid synthesis and pathogen resistance genes.</title>
        <authorList>
            <person name="Mckernan K.J."/>
            <person name="Helbert Y."/>
            <person name="Kane L.T."/>
            <person name="Ebling H."/>
            <person name="Zhang L."/>
            <person name="Liu B."/>
            <person name="Eaton Z."/>
            <person name="Mclaughlin S."/>
            <person name="Kingan S."/>
            <person name="Baybayan P."/>
            <person name="Concepcion G."/>
            <person name="Jordan M."/>
            <person name="Riva A."/>
            <person name="Barbazuk W."/>
            <person name="Harkins T."/>
        </authorList>
    </citation>
    <scope>NUCLEOTIDE SEQUENCE [LARGE SCALE GENOMIC DNA]</scope>
    <source>
        <strain evidence="3 4">cv. Jamaican Lion 4</strain>
        <strain evidence="1">Father</strain>
        <strain evidence="2">Mother</strain>
        <tissue evidence="2">Leaf</tissue>
    </source>
</reference>
<name>A0A7J6EFS1_CANSA</name>
<evidence type="ECO:0000313" key="3">
    <source>
        <dbReference type="Proteomes" id="UP000525078"/>
    </source>
</evidence>
<evidence type="ECO:0000313" key="1">
    <source>
        <dbReference type="EMBL" id="KAF4347036.1"/>
    </source>
</evidence>
<dbReference type="Proteomes" id="UP000583929">
    <property type="component" value="Unassembled WGS sequence"/>
</dbReference>
<dbReference type="Proteomes" id="UP000525078">
    <property type="component" value="Unassembled WGS sequence"/>
</dbReference>
<gene>
    <name evidence="2" type="ORF">F8388_003311</name>
    <name evidence="1" type="ORF">G4B88_003580</name>
</gene>
<accession>A0A7J6EFS1</accession>
<organism evidence="2 3">
    <name type="scientific">Cannabis sativa</name>
    <name type="common">Hemp</name>
    <name type="synonym">Marijuana</name>
    <dbReference type="NCBI Taxonomy" id="3483"/>
    <lineage>
        <taxon>Eukaryota</taxon>
        <taxon>Viridiplantae</taxon>
        <taxon>Streptophyta</taxon>
        <taxon>Embryophyta</taxon>
        <taxon>Tracheophyta</taxon>
        <taxon>Spermatophyta</taxon>
        <taxon>Magnoliopsida</taxon>
        <taxon>eudicotyledons</taxon>
        <taxon>Gunneridae</taxon>
        <taxon>Pentapetalae</taxon>
        <taxon>rosids</taxon>
        <taxon>fabids</taxon>
        <taxon>Rosales</taxon>
        <taxon>Cannabaceae</taxon>
        <taxon>Cannabis</taxon>
    </lineage>
</organism>
<comment type="caution">
    <text evidence="2">The sequence shown here is derived from an EMBL/GenBank/DDBJ whole genome shotgun (WGS) entry which is preliminary data.</text>
</comment>
<evidence type="ECO:0000313" key="2">
    <source>
        <dbReference type="EMBL" id="KAF4357164.1"/>
    </source>
</evidence>
<dbReference type="EMBL" id="JAATIP010000240">
    <property type="protein sequence ID" value="KAF4357164.1"/>
    <property type="molecule type" value="Genomic_DNA"/>
</dbReference>
<sequence>MAATSNLLPLEISSPISIVAGLISKPYHHRFRLQALTSSSGYRYQFLVVCNPSNVAIQLAKQRSGFVSVVPMFNRTELNR</sequence>
<evidence type="ECO:0000313" key="4">
    <source>
        <dbReference type="Proteomes" id="UP000583929"/>
    </source>
</evidence>
<keyword evidence="4" id="KW-1185">Reference proteome</keyword>
<proteinExistence type="predicted"/>
<dbReference type="AlphaFoldDB" id="A0A7J6EFS1"/>
<protein>
    <submittedName>
        <fullName evidence="2">Uncharacterized protein</fullName>
    </submittedName>
</protein>